<organism evidence="1 2">
    <name type="scientific">Dallia pectoralis</name>
    <name type="common">Alaska blackfish</name>
    <dbReference type="NCBI Taxonomy" id="75939"/>
    <lineage>
        <taxon>Eukaryota</taxon>
        <taxon>Metazoa</taxon>
        <taxon>Chordata</taxon>
        <taxon>Craniata</taxon>
        <taxon>Vertebrata</taxon>
        <taxon>Euteleostomi</taxon>
        <taxon>Actinopterygii</taxon>
        <taxon>Neopterygii</taxon>
        <taxon>Teleostei</taxon>
        <taxon>Protacanthopterygii</taxon>
        <taxon>Esociformes</taxon>
        <taxon>Umbridae</taxon>
        <taxon>Dallia</taxon>
    </lineage>
</organism>
<gene>
    <name evidence="1" type="ORF">DPEC_G00134040</name>
</gene>
<sequence length="100" mass="11507">MLCFSVVKDTSAESVLNGPKKERKEEDSERLSADPHQADEGEQWGCERPVEMEDGAQAEREQEKEEGKQAKKEQMQLRKKISGRKKKEERRIKGNDSSED</sequence>
<dbReference type="Proteomes" id="UP001157502">
    <property type="component" value="Chromosome 10"/>
</dbReference>
<comment type="caution">
    <text evidence="1">The sequence shown here is derived from an EMBL/GenBank/DDBJ whole genome shotgun (WGS) entry which is preliminary data.</text>
</comment>
<name>A0ACC2GRR7_DALPE</name>
<evidence type="ECO:0000313" key="1">
    <source>
        <dbReference type="EMBL" id="KAJ8006324.1"/>
    </source>
</evidence>
<accession>A0ACC2GRR7</accession>
<proteinExistence type="predicted"/>
<keyword evidence="2" id="KW-1185">Reference proteome</keyword>
<evidence type="ECO:0000313" key="2">
    <source>
        <dbReference type="Proteomes" id="UP001157502"/>
    </source>
</evidence>
<reference evidence="1" key="1">
    <citation type="submission" date="2021-05" db="EMBL/GenBank/DDBJ databases">
        <authorList>
            <person name="Pan Q."/>
            <person name="Jouanno E."/>
            <person name="Zahm M."/>
            <person name="Klopp C."/>
            <person name="Cabau C."/>
            <person name="Louis A."/>
            <person name="Berthelot C."/>
            <person name="Parey E."/>
            <person name="Roest Crollius H."/>
            <person name="Montfort J."/>
            <person name="Robinson-Rechavi M."/>
            <person name="Bouchez O."/>
            <person name="Lampietro C."/>
            <person name="Lopez Roques C."/>
            <person name="Donnadieu C."/>
            <person name="Postlethwait J."/>
            <person name="Bobe J."/>
            <person name="Dillon D."/>
            <person name="Chandos A."/>
            <person name="von Hippel F."/>
            <person name="Guiguen Y."/>
        </authorList>
    </citation>
    <scope>NUCLEOTIDE SEQUENCE</scope>
    <source>
        <strain evidence="1">YG-Jan2019</strain>
    </source>
</reference>
<protein>
    <submittedName>
        <fullName evidence="1">Uncharacterized protein</fullName>
    </submittedName>
</protein>
<dbReference type="EMBL" id="CM055737">
    <property type="protein sequence ID" value="KAJ8006324.1"/>
    <property type="molecule type" value="Genomic_DNA"/>
</dbReference>